<protein>
    <submittedName>
        <fullName evidence="1">Uncharacterized protein</fullName>
    </submittedName>
</protein>
<name>A0A5C5ZX04_9BACT</name>
<dbReference type="RefSeq" id="WP_231603507.1">
    <property type="nucleotide sequence ID" value="NZ_SJPM01000014.1"/>
</dbReference>
<sequence>MSRNVKYVQCAMRRRITGGSVQTTSYIPQEFAKVGRVLRLRDDNVGWVDGWVVECVGDLIVDGDQLPDSHKAIKKHRKSTGDSAPRLQA</sequence>
<dbReference type="AlphaFoldDB" id="A0A5C5ZX04"/>
<organism evidence="1 2">
    <name type="scientific">Neorhodopirellula pilleata</name>
    <dbReference type="NCBI Taxonomy" id="2714738"/>
    <lineage>
        <taxon>Bacteria</taxon>
        <taxon>Pseudomonadati</taxon>
        <taxon>Planctomycetota</taxon>
        <taxon>Planctomycetia</taxon>
        <taxon>Pirellulales</taxon>
        <taxon>Pirellulaceae</taxon>
        <taxon>Neorhodopirellula</taxon>
    </lineage>
</organism>
<dbReference type="Proteomes" id="UP000316213">
    <property type="component" value="Unassembled WGS sequence"/>
</dbReference>
<accession>A0A5C5ZX04</accession>
<evidence type="ECO:0000313" key="2">
    <source>
        <dbReference type="Proteomes" id="UP000316213"/>
    </source>
</evidence>
<keyword evidence="2" id="KW-1185">Reference proteome</keyword>
<proteinExistence type="predicted"/>
<dbReference type="EMBL" id="SJPM01000014">
    <property type="protein sequence ID" value="TWT91650.1"/>
    <property type="molecule type" value="Genomic_DNA"/>
</dbReference>
<evidence type="ECO:0000313" key="1">
    <source>
        <dbReference type="EMBL" id="TWT91650.1"/>
    </source>
</evidence>
<comment type="caution">
    <text evidence="1">The sequence shown here is derived from an EMBL/GenBank/DDBJ whole genome shotgun (WGS) entry which is preliminary data.</text>
</comment>
<reference evidence="1 2" key="1">
    <citation type="submission" date="2019-02" db="EMBL/GenBank/DDBJ databases">
        <title>Deep-cultivation of Planctomycetes and their phenomic and genomic characterization uncovers novel biology.</title>
        <authorList>
            <person name="Wiegand S."/>
            <person name="Jogler M."/>
            <person name="Boedeker C."/>
            <person name="Pinto D."/>
            <person name="Vollmers J."/>
            <person name="Rivas-Marin E."/>
            <person name="Kohn T."/>
            <person name="Peeters S.H."/>
            <person name="Heuer A."/>
            <person name="Rast P."/>
            <person name="Oberbeckmann S."/>
            <person name="Bunk B."/>
            <person name="Jeske O."/>
            <person name="Meyerdierks A."/>
            <person name="Storesund J.E."/>
            <person name="Kallscheuer N."/>
            <person name="Luecker S."/>
            <person name="Lage O.M."/>
            <person name="Pohl T."/>
            <person name="Merkel B.J."/>
            <person name="Hornburger P."/>
            <person name="Mueller R.-W."/>
            <person name="Bruemmer F."/>
            <person name="Labrenz M."/>
            <person name="Spormann A.M."/>
            <person name="Op Den Camp H."/>
            <person name="Overmann J."/>
            <person name="Amann R."/>
            <person name="Jetten M.S.M."/>
            <person name="Mascher T."/>
            <person name="Medema M.H."/>
            <person name="Devos D.P."/>
            <person name="Kaster A.-K."/>
            <person name="Ovreas L."/>
            <person name="Rohde M."/>
            <person name="Galperin M.Y."/>
            <person name="Jogler C."/>
        </authorList>
    </citation>
    <scope>NUCLEOTIDE SEQUENCE [LARGE SCALE GENOMIC DNA]</scope>
    <source>
        <strain evidence="1 2">Pla100</strain>
    </source>
</reference>
<gene>
    <name evidence="1" type="ORF">Pla100_50530</name>
</gene>